<name>A0A0N1HSQ4_LEPSE</name>
<dbReference type="AlphaFoldDB" id="A0A0N1HSQ4"/>
<feature type="region of interest" description="Disordered" evidence="1">
    <location>
        <begin position="1"/>
        <end position="41"/>
    </location>
</feature>
<keyword evidence="3" id="KW-1185">Reference proteome</keyword>
<reference evidence="2 3" key="1">
    <citation type="journal article" date="2015" name="PLoS Pathog.">
        <title>Leptomonas seymouri: Adaptations to the Dixenous Life Cycle Analyzed by Genome Sequencing, Transcriptome Profiling and Co-infection with Leishmania donovani.</title>
        <authorList>
            <person name="Kraeva N."/>
            <person name="Butenko A."/>
            <person name="Hlavacova J."/>
            <person name="Kostygov A."/>
            <person name="Myskova J."/>
            <person name="Grybchuk D."/>
            <person name="Lestinova T."/>
            <person name="Votypka J."/>
            <person name="Volf P."/>
            <person name="Opperdoes F."/>
            <person name="Flegontov P."/>
            <person name="Lukes J."/>
            <person name="Yurchenko V."/>
        </authorList>
    </citation>
    <scope>NUCLEOTIDE SEQUENCE [LARGE SCALE GENOMIC DNA]</scope>
    <source>
        <strain evidence="2 3">ATCC 30220</strain>
    </source>
</reference>
<dbReference type="EMBL" id="LJSK01000737">
    <property type="protein sequence ID" value="KPI82574.1"/>
    <property type="molecule type" value="Genomic_DNA"/>
</dbReference>
<organism evidence="2 3">
    <name type="scientific">Leptomonas seymouri</name>
    <dbReference type="NCBI Taxonomy" id="5684"/>
    <lineage>
        <taxon>Eukaryota</taxon>
        <taxon>Discoba</taxon>
        <taxon>Euglenozoa</taxon>
        <taxon>Kinetoplastea</taxon>
        <taxon>Metakinetoplastina</taxon>
        <taxon>Trypanosomatida</taxon>
        <taxon>Trypanosomatidae</taxon>
        <taxon>Leishmaniinae</taxon>
        <taxon>Leptomonas</taxon>
    </lineage>
</organism>
<protein>
    <submittedName>
        <fullName evidence="2">Uncharacterized protein</fullName>
    </submittedName>
</protein>
<comment type="caution">
    <text evidence="2">The sequence shown here is derived from an EMBL/GenBank/DDBJ whole genome shotgun (WGS) entry which is preliminary data.</text>
</comment>
<feature type="compositionally biased region" description="Polar residues" evidence="1">
    <location>
        <begin position="1"/>
        <end position="12"/>
    </location>
</feature>
<dbReference type="Proteomes" id="UP000038009">
    <property type="component" value="Unassembled WGS sequence"/>
</dbReference>
<dbReference type="VEuPathDB" id="TriTrypDB:Lsey_0738_0020"/>
<accession>A0A0N1HSQ4</accession>
<evidence type="ECO:0000256" key="1">
    <source>
        <dbReference type="SAM" id="MobiDB-lite"/>
    </source>
</evidence>
<evidence type="ECO:0000313" key="3">
    <source>
        <dbReference type="Proteomes" id="UP000038009"/>
    </source>
</evidence>
<gene>
    <name evidence="2" type="ORF">ABL78_8417</name>
</gene>
<proteinExistence type="predicted"/>
<evidence type="ECO:0000313" key="2">
    <source>
        <dbReference type="EMBL" id="KPI82574.1"/>
    </source>
</evidence>
<sequence length="74" mass="7881">MASPWQSGSPFLNTPVPSLPASPSPSYTGAMHVDSSNSSSLFSCPWHSTGSQRVTVFTLRVFGFAIALCCWQAT</sequence>